<reference evidence="2" key="1">
    <citation type="submission" date="2025-08" db="UniProtKB">
        <authorList>
            <consortium name="RefSeq"/>
        </authorList>
    </citation>
    <scope>IDENTIFICATION</scope>
    <source>
        <tissue evidence="2">Leaves</tissue>
    </source>
</reference>
<gene>
    <name evidence="2" type="primary">LOC108990367</name>
</gene>
<dbReference type="GeneID" id="108990367"/>
<dbReference type="SUPFAM" id="SSF56672">
    <property type="entry name" value="DNA/RNA polymerases"/>
    <property type="match status" value="1"/>
</dbReference>
<dbReference type="GO" id="GO:0004523">
    <property type="term" value="F:RNA-DNA hybrid ribonuclease activity"/>
    <property type="evidence" value="ECO:0007669"/>
    <property type="project" value="InterPro"/>
</dbReference>
<dbReference type="InterPro" id="IPR043502">
    <property type="entry name" value="DNA/RNA_pol_sf"/>
</dbReference>
<dbReference type="InterPro" id="IPR012337">
    <property type="entry name" value="RNaseH-like_sf"/>
</dbReference>
<dbReference type="RefSeq" id="XP_018819858.1">
    <property type="nucleotide sequence ID" value="XM_018964313.1"/>
</dbReference>
<dbReference type="SUPFAM" id="SSF53098">
    <property type="entry name" value="Ribonuclease H-like"/>
    <property type="match status" value="1"/>
</dbReference>
<dbReference type="Pfam" id="PF00078">
    <property type="entry name" value="RVT_1"/>
    <property type="match status" value="1"/>
</dbReference>
<dbReference type="Pfam" id="PF13966">
    <property type="entry name" value="zf-RVT"/>
    <property type="match status" value="1"/>
</dbReference>
<dbReference type="PROSITE" id="PS50878">
    <property type="entry name" value="RT_POL"/>
    <property type="match status" value="1"/>
</dbReference>
<dbReference type="CDD" id="cd06222">
    <property type="entry name" value="RNase_H_like"/>
    <property type="match status" value="1"/>
</dbReference>
<dbReference type="AlphaFoldDB" id="A0A2I4EKE3"/>
<organism evidence="1 2">
    <name type="scientific">Juglans regia</name>
    <name type="common">English walnut</name>
    <dbReference type="NCBI Taxonomy" id="51240"/>
    <lineage>
        <taxon>Eukaryota</taxon>
        <taxon>Viridiplantae</taxon>
        <taxon>Streptophyta</taxon>
        <taxon>Embryophyta</taxon>
        <taxon>Tracheophyta</taxon>
        <taxon>Spermatophyta</taxon>
        <taxon>Magnoliopsida</taxon>
        <taxon>eudicotyledons</taxon>
        <taxon>Gunneridae</taxon>
        <taxon>Pentapetalae</taxon>
        <taxon>rosids</taxon>
        <taxon>fabids</taxon>
        <taxon>Fagales</taxon>
        <taxon>Juglandaceae</taxon>
        <taxon>Juglans</taxon>
    </lineage>
</organism>
<keyword evidence="1" id="KW-1185">Reference proteome</keyword>
<dbReference type="Pfam" id="PF13456">
    <property type="entry name" value="RVT_3"/>
    <property type="match status" value="1"/>
</dbReference>
<dbReference type="OrthoDB" id="1744687at2759"/>
<proteinExistence type="predicted"/>
<dbReference type="PANTHER" id="PTHR46890:SF48">
    <property type="entry name" value="RNA-DIRECTED DNA POLYMERASE"/>
    <property type="match status" value="1"/>
</dbReference>
<protein>
    <submittedName>
        <fullName evidence="2">Uncharacterized protein LOC108990367</fullName>
    </submittedName>
</protein>
<dbReference type="InterPro" id="IPR052343">
    <property type="entry name" value="Retrotransposon-Effector_Assoc"/>
</dbReference>
<dbReference type="GO" id="GO:0003676">
    <property type="term" value="F:nucleic acid binding"/>
    <property type="evidence" value="ECO:0007669"/>
    <property type="project" value="InterPro"/>
</dbReference>
<accession>A0A2I4EKE3</accession>
<evidence type="ECO:0000313" key="1">
    <source>
        <dbReference type="Proteomes" id="UP000235220"/>
    </source>
</evidence>
<dbReference type="Gene3D" id="3.30.420.10">
    <property type="entry name" value="Ribonuclease H-like superfamily/Ribonuclease H"/>
    <property type="match status" value="1"/>
</dbReference>
<name>A0A2I4EKE3_JUGRE</name>
<dbReference type="InterPro" id="IPR002156">
    <property type="entry name" value="RNaseH_domain"/>
</dbReference>
<dbReference type="PANTHER" id="PTHR46890">
    <property type="entry name" value="NON-LTR RETROLELEMENT REVERSE TRANSCRIPTASE-LIKE PROTEIN-RELATED"/>
    <property type="match status" value="1"/>
</dbReference>
<sequence length="817" mass="92251">MAPLKSPSPDGFGASFYKKYWSLIGDKVCAAVLNFLNGGQLDPDCNFTFLALIPKVKSPVSVGEFRPISLCNVYYKLIAKTLANRLKMVLPNIISQSQSAFIAGRLITDNVIIAYETLHSMKHRKKGKHGNMAIKLDMSKAYDRVEWGFLRAVMLELGFHVRWVELIMQCVSSVHYDVLVNGQPGSKIIPTRGLRQGDPLSPYLFLLCAEGLSSLIKHAERTGLVKGVKVARGGTSICQLMFADDCILFCTANKEEWRQLESILGCYEVASRQKLNKQKTSVYFSSNTPQQIRNILVADIGASSCGDFDRYLGLPSVVWRLLVKPDSFVATIMKEKYYRHCSIMDAKLGGGPSLIWRSLLGAREVVSEGMRWRVGNGQHIRIWGDKWMPTPSSYMVQSPVSSLGQEAFVADLIDETSGCWKYDLVRETFNREEAALICTLPVSRMSLVDKLFWGPAKNGLFSVKSAYYVAMELKRQLGGEPSAEKGSDMVWKNMWKLNIPNYIKVFLWRALTNCLPTKDNLLRRKLVDSGMCPICEQVEETSGHVLWSCVATSDVWSETMSKAQKLICREQDFLVTWSDLSQKLVRNELESMAFIFSKVWQRRNKWIFEHSFQSPAAIVSAAMADREEYFIAKGELNAGLFVSSPVNRDIHWHAPTLHPYKVNWDAGFDQSTHRMGVGIVIRDGVGDVIAFVCMPGYDVRDAVVAEANALWRAITLCEKIGIVDAILEGDALKVIKEVHDGEENCAWYGQVIEDIKLKLRFGQRWLLQYAPRESNVVAHRLAKFAMQCEEEKVWLEDCPDWIKPCIQLEKLCISSME</sequence>
<dbReference type="InterPro" id="IPR036397">
    <property type="entry name" value="RNaseH_sf"/>
</dbReference>
<dbReference type="InterPro" id="IPR044730">
    <property type="entry name" value="RNase_H-like_dom_plant"/>
</dbReference>
<dbReference type="InterPro" id="IPR000477">
    <property type="entry name" value="RT_dom"/>
</dbReference>
<dbReference type="InterPro" id="IPR026960">
    <property type="entry name" value="RVT-Znf"/>
</dbReference>
<dbReference type="CDD" id="cd01650">
    <property type="entry name" value="RT_nLTR_like"/>
    <property type="match status" value="1"/>
</dbReference>
<dbReference type="Proteomes" id="UP000235220">
    <property type="component" value="Chromosome 15"/>
</dbReference>
<dbReference type="KEGG" id="jre:108990367"/>
<dbReference type="Gramene" id="Jr15_04730_p1">
    <property type="protein sequence ID" value="cds.Jr15_04730_p1"/>
    <property type="gene ID" value="Jr15_04730"/>
</dbReference>
<evidence type="ECO:0000313" key="2">
    <source>
        <dbReference type="RefSeq" id="XP_018819858.1"/>
    </source>
</evidence>